<evidence type="ECO:0000256" key="5">
    <source>
        <dbReference type="SAM" id="SignalP"/>
    </source>
</evidence>
<keyword evidence="2 5" id="KW-0732">Signal</keyword>
<comment type="similarity">
    <text evidence="1">Belongs to the carbon-nitrogen hydrolase superfamily. BTD/VNN family.</text>
</comment>
<evidence type="ECO:0000256" key="2">
    <source>
        <dbReference type="ARBA" id="ARBA00022729"/>
    </source>
</evidence>
<feature type="chain" id="PRO_5044888077" evidence="5">
    <location>
        <begin position="26"/>
        <end position="526"/>
    </location>
</feature>
<dbReference type="Pfam" id="PF00795">
    <property type="entry name" value="CN_hydrolase"/>
    <property type="match status" value="1"/>
</dbReference>
<dbReference type="PANTHER" id="PTHR10609">
    <property type="entry name" value="BIOTINIDASE-RELATED"/>
    <property type="match status" value="1"/>
</dbReference>
<keyword evidence="8" id="KW-1185">Reference proteome</keyword>
<dbReference type="Proteomes" id="UP001607303">
    <property type="component" value="Unassembled WGS sequence"/>
</dbReference>
<dbReference type="PROSITE" id="PS50263">
    <property type="entry name" value="CN_HYDROLASE"/>
    <property type="match status" value="1"/>
</dbReference>
<dbReference type="AlphaFoldDB" id="A0ABD2BB33"/>
<evidence type="ECO:0000259" key="6">
    <source>
        <dbReference type="PROSITE" id="PS50263"/>
    </source>
</evidence>
<dbReference type="SUPFAM" id="SSF56317">
    <property type="entry name" value="Carbon-nitrogen hydrolase"/>
    <property type="match status" value="1"/>
</dbReference>
<evidence type="ECO:0000256" key="1">
    <source>
        <dbReference type="ARBA" id="ARBA00008225"/>
    </source>
</evidence>
<dbReference type="GO" id="GO:0016811">
    <property type="term" value="F:hydrolase activity, acting on carbon-nitrogen (but not peptide) bonds, in linear amides"/>
    <property type="evidence" value="ECO:0007669"/>
    <property type="project" value="UniProtKB-ARBA"/>
</dbReference>
<keyword evidence="3" id="KW-0378">Hydrolase</keyword>
<keyword evidence="4" id="KW-0325">Glycoprotein</keyword>
<organism evidence="7 8">
    <name type="scientific">Vespula maculifrons</name>
    <name type="common">Eastern yellow jacket</name>
    <name type="synonym">Wasp</name>
    <dbReference type="NCBI Taxonomy" id="7453"/>
    <lineage>
        <taxon>Eukaryota</taxon>
        <taxon>Metazoa</taxon>
        <taxon>Ecdysozoa</taxon>
        <taxon>Arthropoda</taxon>
        <taxon>Hexapoda</taxon>
        <taxon>Insecta</taxon>
        <taxon>Pterygota</taxon>
        <taxon>Neoptera</taxon>
        <taxon>Endopterygota</taxon>
        <taxon>Hymenoptera</taxon>
        <taxon>Apocrita</taxon>
        <taxon>Aculeata</taxon>
        <taxon>Vespoidea</taxon>
        <taxon>Vespidae</taxon>
        <taxon>Vespinae</taxon>
        <taxon>Vespula</taxon>
    </lineage>
</organism>
<dbReference type="Gene3D" id="3.60.110.10">
    <property type="entry name" value="Carbon-nitrogen hydrolase"/>
    <property type="match status" value="1"/>
</dbReference>
<protein>
    <submittedName>
        <fullName evidence="7">Vanin-like protein 1</fullName>
    </submittedName>
</protein>
<gene>
    <name evidence="7" type="ORF">V1477_015710</name>
</gene>
<dbReference type="Pfam" id="PF19018">
    <property type="entry name" value="Vanin_C"/>
    <property type="match status" value="1"/>
</dbReference>
<dbReference type="InterPro" id="IPR043957">
    <property type="entry name" value="Vanin_C"/>
</dbReference>
<reference evidence="7 8" key="1">
    <citation type="journal article" date="2024" name="Ann. Entomol. Soc. Am.">
        <title>Genomic analyses of the southern and eastern yellowjacket wasps (Hymenoptera: Vespidae) reveal evolutionary signatures of social life.</title>
        <authorList>
            <person name="Catto M.A."/>
            <person name="Caine P.B."/>
            <person name="Orr S.E."/>
            <person name="Hunt B.G."/>
            <person name="Goodisman M.A.D."/>
        </authorList>
    </citation>
    <scope>NUCLEOTIDE SEQUENCE [LARGE SCALE GENOMIC DNA]</scope>
    <source>
        <strain evidence="7">232</strain>
        <tissue evidence="7">Head and thorax</tissue>
    </source>
</reference>
<dbReference type="InterPro" id="IPR036526">
    <property type="entry name" value="C-N_Hydrolase_sf"/>
</dbReference>
<evidence type="ECO:0000313" key="8">
    <source>
        <dbReference type="Proteomes" id="UP001607303"/>
    </source>
</evidence>
<evidence type="ECO:0000256" key="3">
    <source>
        <dbReference type="ARBA" id="ARBA00022801"/>
    </source>
</evidence>
<evidence type="ECO:0000313" key="7">
    <source>
        <dbReference type="EMBL" id="KAL2729899.1"/>
    </source>
</evidence>
<feature type="domain" description="CN hydrolase" evidence="6">
    <location>
        <begin position="33"/>
        <end position="304"/>
    </location>
</feature>
<evidence type="ECO:0000256" key="4">
    <source>
        <dbReference type="ARBA" id="ARBA00023180"/>
    </source>
</evidence>
<comment type="caution">
    <text evidence="7">The sequence shown here is derived from an EMBL/GenBank/DDBJ whole genome shotgun (WGS) entry which is preliminary data.</text>
</comment>
<feature type="signal peptide" evidence="5">
    <location>
        <begin position="1"/>
        <end position="25"/>
    </location>
</feature>
<dbReference type="InterPro" id="IPR040154">
    <property type="entry name" value="Biotinidase/VNN"/>
</dbReference>
<dbReference type="EMBL" id="JAYRBN010000091">
    <property type="protein sequence ID" value="KAL2729899.1"/>
    <property type="molecule type" value="Genomic_DNA"/>
</dbReference>
<proteinExistence type="inferred from homology"/>
<dbReference type="PANTHER" id="PTHR10609:SF14">
    <property type="entry name" value="BIOTINIDASE"/>
    <property type="match status" value="1"/>
</dbReference>
<dbReference type="InterPro" id="IPR003010">
    <property type="entry name" value="C-N_Hydrolase"/>
</dbReference>
<accession>A0ABD2BB33</accession>
<dbReference type="InterPro" id="IPR012101">
    <property type="entry name" value="Biotinidase-like_euk"/>
</dbReference>
<sequence>MSNNTNWRWVLFYLLIAYTRSSSQASTPDSKSYIAAVVEFAPESMTNNSIFTLQSNTFEYEKLIENATKQNADIIVFPEDGITSYNLPMKNEMDAWATVIPSAKAKYTPCVSNMTGVSETLKRISCAAKKNKIYVVINIAEKEACTSNDCPKKKTYYYNTNVVFDRNGTIIAKYRKINLYIEPEFDRPKHPEVVTFDTDFGVKFGTFICFDIMFAEPALNLTRDLEINDIVFTTAWFSETPFLTAVQTQAGWAYAENVNLLAAGYNNPSRGSTGSGIYLGRNGPSKAIMLFNQTTKLLVAEVPKMKALSLKSQEIPESKENEHAHIHDELRRKREVVEESLKLLRDNVSLYQTEILNGNATKTLCHNNHCCNFTIQMPNVDPNVQYRIVVFNGIRNLAKIRWIGARFCAVIQCSDNNIESCGSVVNSTATFDEIRISGKFEDSRNSLIMPNTLNKLLLPLQNWTYEEYVHGTHKHVSIYTNVTMTNPITFGIYSRDYDRDIKSTASSNNIAYLFSILMAFLLARFL</sequence>
<dbReference type="CDD" id="cd07567">
    <property type="entry name" value="biotinidase_like"/>
    <property type="match status" value="1"/>
</dbReference>
<name>A0ABD2BB33_VESMC</name>